<dbReference type="PANTHER" id="PTHR38788:SF3">
    <property type="entry name" value="CLR5 DOMAIN-CONTAINING PROTEIN"/>
    <property type="match status" value="1"/>
</dbReference>
<dbReference type="InterPro" id="IPR025676">
    <property type="entry name" value="Clr5_dom"/>
</dbReference>
<proteinExistence type="predicted"/>
<dbReference type="SUPFAM" id="SSF48452">
    <property type="entry name" value="TPR-like"/>
    <property type="match status" value="1"/>
</dbReference>
<organism evidence="3 4">
    <name type="scientific">Curvularia clavata</name>
    <dbReference type="NCBI Taxonomy" id="95742"/>
    <lineage>
        <taxon>Eukaryota</taxon>
        <taxon>Fungi</taxon>
        <taxon>Dikarya</taxon>
        <taxon>Ascomycota</taxon>
        <taxon>Pezizomycotina</taxon>
        <taxon>Dothideomycetes</taxon>
        <taxon>Pleosporomycetidae</taxon>
        <taxon>Pleosporales</taxon>
        <taxon>Pleosporineae</taxon>
        <taxon>Pleosporaceae</taxon>
        <taxon>Curvularia</taxon>
    </lineage>
</organism>
<evidence type="ECO:0000256" key="1">
    <source>
        <dbReference type="SAM" id="MobiDB-lite"/>
    </source>
</evidence>
<evidence type="ECO:0000259" key="2">
    <source>
        <dbReference type="Pfam" id="PF14420"/>
    </source>
</evidence>
<accession>A0A9Q9DVP4</accession>
<feature type="region of interest" description="Disordered" evidence="1">
    <location>
        <begin position="378"/>
        <end position="398"/>
    </location>
</feature>
<dbReference type="InterPro" id="IPR011990">
    <property type="entry name" value="TPR-like_helical_dom_sf"/>
</dbReference>
<feature type="domain" description="Clr5" evidence="2">
    <location>
        <begin position="81"/>
        <end position="131"/>
    </location>
</feature>
<dbReference type="Pfam" id="PF14420">
    <property type="entry name" value="Clr5"/>
    <property type="match status" value="1"/>
</dbReference>
<evidence type="ECO:0000313" key="4">
    <source>
        <dbReference type="Proteomes" id="UP001056012"/>
    </source>
</evidence>
<keyword evidence="4" id="KW-1185">Reference proteome</keyword>
<protein>
    <recommendedName>
        <fullName evidence="2">Clr5 domain-containing protein</fullName>
    </recommendedName>
</protein>
<feature type="region of interest" description="Disordered" evidence="1">
    <location>
        <begin position="1"/>
        <end position="37"/>
    </location>
</feature>
<dbReference type="OrthoDB" id="5308957at2759"/>
<dbReference type="Pfam" id="PF13424">
    <property type="entry name" value="TPR_12"/>
    <property type="match status" value="1"/>
</dbReference>
<evidence type="ECO:0000313" key="3">
    <source>
        <dbReference type="EMBL" id="USP79641.1"/>
    </source>
</evidence>
<dbReference type="Proteomes" id="UP001056012">
    <property type="component" value="Chromosome 5"/>
</dbReference>
<dbReference type="EMBL" id="CP089278">
    <property type="protein sequence ID" value="USP79641.1"/>
    <property type="molecule type" value="Genomic_DNA"/>
</dbReference>
<sequence length="639" mass="73101">MDRLNIFYAPGEQSPWSDTAPFQPTYQHGNDSFTTTGPAQLASVDAFATPASIPRSHRVPEAESRHIPKPSASRTCQKTIVWDQHREELRKLYLEDNMKLDDIQAWMKRERSLDATKKQYKDRFKLWGWKKNLPPETAQFMVDKAKERKQGPDKKDTSFKFGGMTWTSAHAEVTVKRAGEGITETIEMSTPMGVVYETPGHINPTSPENAGTRLDTDHQMDEATTISSGSDPEAWESDSDGTDHLLSLTWRNKTRSDVHDMLQMAKQQMHAGHNQQAEKLLREVLKGYKNLLGSTHEDTSHVFTTLATLCFEMGRLPEAYKIIEESCRLHIEKNGLHDRRTQQHINNVAELLHGWNRGDDALAFLNRVREIGNADRRRTISKSAPRHKKPRAFKNVPENSHGSLLQEAASSIQGNSDPVQLDYGISLVRARGPTEDATAKQLLYLTIESCGSDTNKLAVQRLKAWAELLKLHNDAGQISQGLTDFNKAYSAFYAVLQNFPWDQVTKEKFRSFQLMESALEFVAQYVRARLLTEAKQMFQMCQEKASKYFAEYSERTIWVLISIGLVYQRYRSWNEACPWFEHALSTAMELYDENDGIRMSLEEAMENKHFSYINDEGRPYRTIFGVNGLKIMPTRLHME</sequence>
<feature type="compositionally biased region" description="Polar residues" evidence="1">
    <location>
        <begin position="14"/>
        <end position="37"/>
    </location>
</feature>
<reference evidence="3" key="1">
    <citation type="submission" date="2021-12" db="EMBL/GenBank/DDBJ databases">
        <title>Curvularia clavata genome.</title>
        <authorList>
            <person name="Cao Y."/>
        </authorList>
    </citation>
    <scope>NUCLEOTIDE SEQUENCE</scope>
    <source>
        <strain evidence="3">Yc1106</strain>
    </source>
</reference>
<dbReference type="AlphaFoldDB" id="A0A9Q9DVP4"/>
<dbReference type="VEuPathDB" id="FungiDB:yc1106_06915"/>
<gene>
    <name evidence="3" type="ORF">yc1106_06915</name>
</gene>
<dbReference type="PANTHER" id="PTHR38788">
    <property type="entry name" value="CLR5 DOMAIN-CONTAINING PROTEIN"/>
    <property type="match status" value="1"/>
</dbReference>
<name>A0A9Q9DVP4_CURCL</name>
<dbReference type="Gene3D" id="1.25.40.10">
    <property type="entry name" value="Tetratricopeptide repeat domain"/>
    <property type="match status" value="2"/>
</dbReference>